<dbReference type="GeneID" id="20246552"/>
<dbReference type="GO" id="GO:0005615">
    <property type="term" value="C:extracellular space"/>
    <property type="evidence" value="ECO:0007669"/>
    <property type="project" value="InterPro"/>
</dbReference>
<dbReference type="GO" id="GO:0004000">
    <property type="term" value="F:adenosine deaminase activity"/>
    <property type="evidence" value="ECO:0007669"/>
    <property type="project" value="InterPro"/>
</dbReference>
<evidence type="ECO:0000256" key="10">
    <source>
        <dbReference type="SAM" id="SignalP"/>
    </source>
</evidence>
<dbReference type="STRING" id="225164.V4AF16"/>
<feature type="domain" description="Adenosine/AMP deaminase N-terminal" evidence="12">
    <location>
        <begin position="21"/>
        <end position="98"/>
    </location>
</feature>
<keyword evidence="5" id="KW-0964">Secreted</keyword>
<comment type="cofactor">
    <cofactor evidence="1">
        <name>Zn(2+)</name>
        <dbReference type="ChEBI" id="CHEBI:29105"/>
    </cofactor>
</comment>
<proteinExistence type="inferred from homology"/>
<dbReference type="HOGENOM" id="CLU_022829_3_0_1"/>
<keyword evidence="8" id="KW-0378">Hydrolase</keyword>
<dbReference type="EC" id="3.5.4.4" evidence="4"/>
<evidence type="ECO:0000256" key="5">
    <source>
        <dbReference type="ARBA" id="ARBA00022525"/>
    </source>
</evidence>
<dbReference type="PANTHER" id="PTHR11409">
    <property type="entry name" value="ADENOSINE DEAMINASE"/>
    <property type="match status" value="1"/>
</dbReference>
<protein>
    <recommendedName>
        <fullName evidence="4">adenosine deaminase</fullName>
        <ecNumber evidence="4">3.5.4.4</ecNumber>
    </recommendedName>
</protein>
<dbReference type="InterPro" id="IPR032466">
    <property type="entry name" value="Metal_Hydrolase"/>
</dbReference>
<evidence type="ECO:0000256" key="7">
    <source>
        <dbReference type="ARBA" id="ARBA00022729"/>
    </source>
</evidence>
<evidence type="ECO:0000313" key="13">
    <source>
        <dbReference type="EMBL" id="ESO95457.1"/>
    </source>
</evidence>
<comment type="catalytic activity">
    <reaction evidence="9">
        <text>adenosine + H2O + H(+) = inosine + NH4(+)</text>
        <dbReference type="Rhea" id="RHEA:24408"/>
        <dbReference type="ChEBI" id="CHEBI:15377"/>
        <dbReference type="ChEBI" id="CHEBI:15378"/>
        <dbReference type="ChEBI" id="CHEBI:16335"/>
        <dbReference type="ChEBI" id="CHEBI:17596"/>
        <dbReference type="ChEBI" id="CHEBI:28938"/>
        <dbReference type="EC" id="3.5.4.4"/>
    </reaction>
</comment>
<evidence type="ECO:0000256" key="4">
    <source>
        <dbReference type="ARBA" id="ARBA00012784"/>
    </source>
</evidence>
<keyword evidence="14" id="KW-1185">Reference proteome</keyword>
<evidence type="ECO:0000259" key="12">
    <source>
        <dbReference type="Pfam" id="PF08451"/>
    </source>
</evidence>
<dbReference type="GO" id="GO:0046872">
    <property type="term" value="F:metal ion binding"/>
    <property type="evidence" value="ECO:0007669"/>
    <property type="project" value="UniProtKB-KW"/>
</dbReference>
<feature type="signal peptide" evidence="10">
    <location>
        <begin position="1"/>
        <end position="20"/>
    </location>
</feature>
<evidence type="ECO:0000256" key="9">
    <source>
        <dbReference type="ARBA" id="ARBA00047764"/>
    </source>
</evidence>
<dbReference type="SUPFAM" id="SSF51556">
    <property type="entry name" value="Metallo-dependent hydrolases"/>
    <property type="match status" value="1"/>
</dbReference>
<dbReference type="EMBL" id="KB201656">
    <property type="protein sequence ID" value="ESO95457.1"/>
    <property type="molecule type" value="Genomic_DNA"/>
</dbReference>
<name>V4AF16_LOTGI</name>
<keyword evidence="7 10" id="KW-0732">Signal</keyword>
<dbReference type="Pfam" id="PF00962">
    <property type="entry name" value="A_deaminase"/>
    <property type="match status" value="1"/>
</dbReference>
<dbReference type="InterPro" id="IPR006331">
    <property type="entry name" value="ADGF"/>
</dbReference>
<dbReference type="PANTHER" id="PTHR11409:SF39">
    <property type="entry name" value="ADENOSINE DEAMINASE 2"/>
    <property type="match status" value="1"/>
</dbReference>
<dbReference type="OMA" id="SMKQCIE"/>
<dbReference type="GO" id="GO:0006154">
    <property type="term" value="P:adenosine catabolic process"/>
    <property type="evidence" value="ECO:0007669"/>
    <property type="project" value="InterPro"/>
</dbReference>
<dbReference type="KEGG" id="lgi:LOTGIDRAFT_215090"/>
<dbReference type="AlphaFoldDB" id="V4AF16"/>
<evidence type="ECO:0000313" key="14">
    <source>
        <dbReference type="Proteomes" id="UP000030746"/>
    </source>
</evidence>
<dbReference type="InterPro" id="IPR001365">
    <property type="entry name" value="A_deaminase_dom"/>
</dbReference>
<dbReference type="CTD" id="20246552"/>
<comment type="subcellular location">
    <subcellularLocation>
        <location evidence="2">Secreted</location>
    </subcellularLocation>
</comment>
<dbReference type="Pfam" id="PF08451">
    <property type="entry name" value="A_deaminase_N"/>
    <property type="match status" value="1"/>
</dbReference>
<dbReference type="RefSeq" id="XP_009053965.1">
    <property type="nucleotide sequence ID" value="XM_009055717.1"/>
</dbReference>
<evidence type="ECO:0000256" key="6">
    <source>
        <dbReference type="ARBA" id="ARBA00022723"/>
    </source>
</evidence>
<dbReference type="InterPro" id="IPR013659">
    <property type="entry name" value="A_deaminase_N"/>
</dbReference>
<reference evidence="13 14" key="1">
    <citation type="journal article" date="2013" name="Nature">
        <title>Insights into bilaterian evolution from three spiralian genomes.</title>
        <authorList>
            <person name="Simakov O."/>
            <person name="Marletaz F."/>
            <person name="Cho S.J."/>
            <person name="Edsinger-Gonzales E."/>
            <person name="Havlak P."/>
            <person name="Hellsten U."/>
            <person name="Kuo D.H."/>
            <person name="Larsson T."/>
            <person name="Lv J."/>
            <person name="Arendt D."/>
            <person name="Savage R."/>
            <person name="Osoegawa K."/>
            <person name="de Jong P."/>
            <person name="Grimwood J."/>
            <person name="Chapman J.A."/>
            <person name="Shapiro H."/>
            <person name="Aerts A."/>
            <person name="Otillar R.P."/>
            <person name="Terry A.Y."/>
            <person name="Boore J.L."/>
            <person name="Grigoriev I.V."/>
            <person name="Lindberg D.R."/>
            <person name="Seaver E.C."/>
            <person name="Weisblat D.A."/>
            <person name="Putnam N.H."/>
            <person name="Rokhsar D.S."/>
        </authorList>
    </citation>
    <scope>NUCLEOTIDE SEQUENCE [LARGE SCALE GENOMIC DNA]</scope>
</reference>
<sequence length="522" mass="60158">MTKGLFIVFLTVWQWNYCVCVPASYQRQRDAIVQKEMDMRIGSHWNLTDDEKIVNNIFLGAKKNDYFNARVNNSFYPPAQNFFQSKKFIDKSLVFQMIEKMPKGCALHIHDSSVASLDWFIQNVTYRDNLYICFNSVSGKPSLHFYSKAPANPDCYWELISAVRKRSGDAKVFDEELYKNLSIIVDNPDDVYKTVDDVWQKFNDYFSLLNGAFQYVPVFQDYFRRALSEFYQDNVQCVELRVTLSPIYELDGSVKSPEWIVNAYRTIAKEFIQQNPDFLGVKLIYSGIRYVFFPKPDILKDVKTAMSLIQKYKDFVVGFDLVGQEGLGKPLLYYLDALLYPSQQSPPVNLPYFFHSGETKWQDTIVDYNLVDALLLNTTRIGHGFALTKHPYIKNMVEKRGIAVELNPISNQVLKLVDDIRNHPGAILMTKKFPVVVSSDDPAVWGAKPLSHDFYMAFMGMCGADEGIAILKQLAYNSIQYSAMTNAEKTNAFQSWEQRWNAFIKDLVRQHHSRITSLSIVG</sequence>
<keyword evidence="6" id="KW-0479">Metal-binding</keyword>
<comment type="similarity">
    <text evidence="3">Belongs to the metallo-dependent hydrolases superfamily. Adenosine and AMP deaminases family. ADGF subfamily.</text>
</comment>
<evidence type="ECO:0000256" key="2">
    <source>
        <dbReference type="ARBA" id="ARBA00004613"/>
    </source>
</evidence>
<gene>
    <name evidence="13" type="ORF">LOTGIDRAFT_215090</name>
</gene>
<organism evidence="13 14">
    <name type="scientific">Lottia gigantea</name>
    <name type="common">Giant owl limpet</name>
    <dbReference type="NCBI Taxonomy" id="225164"/>
    <lineage>
        <taxon>Eukaryota</taxon>
        <taxon>Metazoa</taxon>
        <taxon>Spiralia</taxon>
        <taxon>Lophotrochozoa</taxon>
        <taxon>Mollusca</taxon>
        <taxon>Gastropoda</taxon>
        <taxon>Patellogastropoda</taxon>
        <taxon>Lottioidea</taxon>
        <taxon>Lottiidae</taxon>
        <taxon>Lottia</taxon>
    </lineage>
</organism>
<dbReference type="FunFam" id="3.20.20.140:FF:000017">
    <property type="entry name" value="Adenosine deaminase 2"/>
    <property type="match status" value="1"/>
</dbReference>
<dbReference type="GO" id="GO:0046103">
    <property type="term" value="P:inosine biosynthetic process"/>
    <property type="evidence" value="ECO:0007669"/>
    <property type="project" value="TreeGrafter"/>
</dbReference>
<dbReference type="Gene3D" id="3.20.20.140">
    <property type="entry name" value="Metal-dependent hydrolases"/>
    <property type="match status" value="1"/>
</dbReference>
<feature type="domain" description="Adenosine deaminase" evidence="11">
    <location>
        <begin position="198"/>
        <end position="490"/>
    </location>
</feature>
<feature type="chain" id="PRO_5004717119" description="adenosine deaminase" evidence="10">
    <location>
        <begin position="21"/>
        <end position="522"/>
    </location>
</feature>
<dbReference type="NCBIfam" id="TIGR01431">
    <property type="entry name" value="adm_rel"/>
    <property type="match status" value="1"/>
</dbReference>
<evidence type="ECO:0000256" key="1">
    <source>
        <dbReference type="ARBA" id="ARBA00001947"/>
    </source>
</evidence>
<evidence type="ECO:0000256" key="8">
    <source>
        <dbReference type="ARBA" id="ARBA00022801"/>
    </source>
</evidence>
<dbReference type="InterPro" id="IPR006330">
    <property type="entry name" value="Ado/ade_deaminase"/>
</dbReference>
<evidence type="ECO:0000256" key="3">
    <source>
        <dbReference type="ARBA" id="ARBA00006083"/>
    </source>
</evidence>
<dbReference type="Proteomes" id="UP000030746">
    <property type="component" value="Unassembled WGS sequence"/>
</dbReference>
<accession>V4AF16</accession>
<dbReference type="OrthoDB" id="7202371at2759"/>
<evidence type="ECO:0000259" key="11">
    <source>
        <dbReference type="Pfam" id="PF00962"/>
    </source>
</evidence>